<accession>A0A5A7T6I4</accession>
<organism evidence="1 3">
    <name type="scientific">Cucumis melo var. makuwa</name>
    <name type="common">Oriental melon</name>
    <dbReference type="NCBI Taxonomy" id="1194695"/>
    <lineage>
        <taxon>Eukaryota</taxon>
        <taxon>Viridiplantae</taxon>
        <taxon>Streptophyta</taxon>
        <taxon>Embryophyta</taxon>
        <taxon>Tracheophyta</taxon>
        <taxon>Spermatophyta</taxon>
        <taxon>Magnoliopsida</taxon>
        <taxon>eudicotyledons</taxon>
        <taxon>Gunneridae</taxon>
        <taxon>Pentapetalae</taxon>
        <taxon>rosids</taxon>
        <taxon>fabids</taxon>
        <taxon>Cucurbitales</taxon>
        <taxon>Cucurbitaceae</taxon>
        <taxon>Benincaseae</taxon>
        <taxon>Cucumis</taxon>
    </lineage>
</organism>
<reference evidence="3 4" key="1">
    <citation type="submission" date="2019-08" db="EMBL/GenBank/DDBJ databases">
        <title>Draft genome sequences of two oriental melons (Cucumis melo L. var makuwa).</title>
        <authorList>
            <person name="Kwon S.-Y."/>
        </authorList>
    </citation>
    <scope>NUCLEOTIDE SEQUENCE [LARGE SCALE GENOMIC DNA]</scope>
    <source>
        <strain evidence="4">cv. Chang Bougi</strain>
        <strain evidence="3">cv. SW 3</strain>
        <tissue evidence="1">Leaf</tissue>
    </source>
</reference>
<dbReference type="EMBL" id="SSTD01005839">
    <property type="protein sequence ID" value="TYK21216.1"/>
    <property type="molecule type" value="Genomic_DNA"/>
</dbReference>
<proteinExistence type="predicted"/>
<evidence type="ECO:0000313" key="4">
    <source>
        <dbReference type="Proteomes" id="UP000321947"/>
    </source>
</evidence>
<dbReference type="EMBL" id="SSTE01019085">
    <property type="protein sequence ID" value="KAA0036989.1"/>
    <property type="molecule type" value="Genomic_DNA"/>
</dbReference>
<dbReference type="Proteomes" id="UP000321393">
    <property type="component" value="Unassembled WGS sequence"/>
</dbReference>
<protein>
    <submittedName>
        <fullName evidence="1">Gag-pol polyprotein</fullName>
    </submittedName>
</protein>
<evidence type="ECO:0000313" key="1">
    <source>
        <dbReference type="EMBL" id="KAA0036989.1"/>
    </source>
</evidence>
<dbReference type="AlphaFoldDB" id="A0A5A7T6I4"/>
<dbReference type="Proteomes" id="UP000321947">
    <property type="component" value="Unassembled WGS sequence"/>
</dbReference>
<gene>
    <name evidence="2" type="ORF">E5676_scaffold359G00240</name>
    <name evidence="1" type="ORF">E6C27_scaffold86G00710</name>
</gene>
<evidence type="ECO:0000313" key="3">
    <source>
        <dbReference type="Proteomes" id="UP000321393"/>
    </source>
</evidence>
<dbReference type="OrthoDB" id="1931687at2759"/>
<evidence type="ECO:0000313" key="2">
    <source>
        <dbReference type="EMBL" id="TYK21216.1"/>
    </source>
</evidence>
<name>A0A5A7T6I4_CUCMM</name>
<sequence>MIMEIIREGPLAYCPPVLDGKNYSYWMPRMILFIKNLDGRAWKALVACYEPLMITVDGVSIPKPEVDWIDAGKQVSIGNARALNAIFNGVDLNVFKLINSCSTAKEAWRTLEVA</sequence>
<comment type="caution">
    <text evidence="1">The sequence shown here is derived from an EMBL/GenBank/DDBJ whole genome shotgun (WGS) entry which is preliminary data.</text>
</comment>